<gene>
    <name evidence="2" type="ORF">AgrTiEU6_106</name>
</gene>
<evidence type="ECO:0000256" key="1">
    <source>
        <dbReference type="SAM" id="MobiDB-lite"/>
    </source>
</evidence>
<protein>
    <submittedName>
        <fullName evidence="2">Putative short-chain dehydrogenase/reductase SDR</fullName>
    </submittedName>
</protein>
<organism evidence="2">
    <name type="scientific">Agrobacterium tumefaciens</name>
    <dbReference type="NCBI Taxonomy" id="358"/>
    <lineage>
        <taxon>Bacteria</taxon>
        <taxon>Pseudomonadati</taxon>
        <taxon>Pseudomonadota</taxon>
        <taxon>Alphaproteobacteria</taxon>
        <taxon>Hyphomicrobiales</taxon>
        <taxon>Rhizobiaceae</taxon>
        <taxon>Rhizobium/Agrobacterium group</taxon>
        <taxon>Agrobacterium</taxon>
        <taxon>Agrobacterium tumefaciens complex</taxon>
    </lineage>
</organism>
<reference evidence="2" key="1">
    <citation type="submission" date="2016-06" db="EMBL/GenBank/DDBJ databases">
        <title>Complete sequence of Ti-plasmid pTiEU6.</title>
        <authorList>
            <person name="Shao S."/>
            <person name="Henkel C."/>
            <person name="van Heusden G.H."/>
            <person name="Hooykaas P."/>
        </authorList>
    </citation>
    <scope>NUCLEOTIDE SEQUENCE</scope>
    <source>
        <strain evidence="2">EU6</strain>
        <plasmid evidence="2">pTiEU6</plasmid>
    </source>
</reference>
<name>A0A3Q8BM46_AGRTU</name>
<accession>A0A3Q8BM46</accession>
<evidence type="ECO:0000313" key="2">
    <source>
        <dbReference type="EMBL" id="ARU12335.1"/>
    </source>
</evidence>
<dbReference type="AlphaFoldDB" id="A0A3Q8BM46"/>
<dbReference type="EMBL" id="KX388535">
    <property type="protein sequence ID" value="ARU12335.1"/>
    <property type="molecule type" value="Genomic_DNA"/>
</dbReference>
<keyword evidence="2" id="KW-0614">Plasmid</keyword>
<geneLocation type="plasmid" evidence="2">
    <name>pTiEU6</name>
</geneLocation>
<feature type="region of interest" description="Disordered" evidence="1">
    <location>
        <begin position="38"/>
        <end position="57"/>
    </location>
</feature>
<proteinExistence type="predicted"/>
<sequence>MGWIGGIPIGRGAEPGEVADLIAYLASDRTAAIHMAPSSSLTAAPSQQSEHMDSSTFDQTGEAWTVSPIKTTLVFLQTVRKLLKAFVHADVIRFAELGSGKCARS</sequence>